<proteinExistence type="predicted"/>
<evidence type="ECO:0000313" key="2">
    <source>
        <dbReference type="EMBL" id="MEI4462376.1"/>
    </source>
</evidence>
<evidence type="ECO:0000313" key="3">
    <source>
        <dbReference type="Proteomes" id="UP001387110"/>
    </source>
</evidence>
<protein>
    <submittedName>
        <fullName evidence="2">Uncharacterized protein</fullName>
    </submittedName>
</protein>
<dbReference type="RefSeq" id="WP_023467459.1">
    <property type="nucleotide sequence ID" value="NZ_JAVMJT010000001.1"/>
</dbReference>
<dbReference type="GeneID" id="90839149"/>
<dbReference type="Proteomes" id="UP001387110">
    <property type="component" value="Unassembled WGS sequence"/>
</dbReference>
<reference evidence="2 3" key="1">
    <citation type="submission" date="2023-12" db="EMBL/GenBank/DDBJ databases">
        <authorList>
            <person name="Easwaran N."/>
            <person name="Lazarus H.P.S."/>
        </authorList>
    </citation>
    <scope>NUCLEOTIDE SEQUENCE [LARGE SCALE GENOMIC DNA]</scope>
    <source>
        <strain evidence="2 3">VIT-2023</strain>
    </source>
</reference>
<feature type="compositionally biased region" description="Basic and acidic residues" evidence="1">
    <location>
        <begin position="36"/>
        <end position="54"/>
    </location>
</feature>
<name>A0ABU8EHH0_9BACL</name>
<gene>
    <name evidence="2" type="ORF">SZL87_08085</name>
</gene>
<dbReference type="EMBL" id="JBAWKY010000002">
    <property type="protein sequence ID" value="MEI4462376.1"/>
    <property type="molecule type" value="Genomic_DNA"/>
</dbReference>
<accession>A0ABU8EHH0</accession>
<feature type="compositionally biased region" description="Basic and acidic residues" evidence="1">
    <location>
        <begin position="1"/>
        <end position="22"/>
    </location>
</feature>
<organism evidence="2 3">
    <name type="scientific">Exiguobacterium indicum</name>
    <dbReference type="NCBI Taxonomy" id="296995"/>
    <lineage>
        <taxon>Bacteria</taxon>
        <taxon>Bacillati</taxon>
        <taxon>Bacillota</taxon>
        <taxon>Bacilli</taxon>
        <taxon>Bacillales</taxon>
        <taxon>Bacillales Family XII. Incertae Sedis</taxon>
        <taxon>Exiguobacterium</taxon>
    </lineage>
</organism>
<sequence>MLNEKNHDLPDEKADVGLHPDPDPAETSDPGIKPAETQHPDPDPEELERDRKDS</sequence>
<keyword evidence="3" id="KW-1185">Reference proteome</keyword>
<comment type="caution">
    <text evidence="2">The sequence shown here is derived from an EMBL/GenBank/DDBJ whole genome shotgun (WGS) entry which is preliminary data.</text>
</comment>
<evidence type="ECO:0000256" key="1">
    <source>
        <dbReference type="SAM" id="MobiDB-lite"/>
    </source>
</evidence>
<feature type="region of interest" description="Disordered" evidence="1">
    <location>
        <begin position="1"/>
        <end position="54"/>
    </location>
</feature>